<proteinExistence type="predicted"/>
<dbReference type="SUPFAM" id="SSF57716">
    <property type="entry name" value="Glucocorticoid receptor-like (DNA-binding domain)"/>
    <property type="match status" value="1"/>
</dbReference>
<keyword evidence="1" id="KW-0496">Mitochondrion</keyword>
<name>A0A8A6W3U2_9STRA</name>
<accession>A0A8A6W3U2</accession>
<protein>
    <submittedName>
        <fullName evidence="1">Ribosomal protein S14</fullName>
    </submittedName>
</protein>
<organism evidence="1">
    <name type="scientific">Coscinodiscus granii</name>
    <dbReference type="NCBI Taxonomy" id="265552"/>
    <lineage>
        <taxon>Eukaryota</taxon>
        <taxon>Sar</taxon>
        <taxon>Stramenopiles</taxon>
        <taxon>Ochrophyta</taxon>
        <taxon>Bacillariophyta</taxon>
        <taxon>Coscinodiscophyceae</taxon>
        <taxon>Coscinodiscophycidae</taxon>
        <taxon>Coscinodiscales</taxon>
        <taxon>Coscinodiscaceae</taxon>
        <taxon>Coscinodiscus</taxon>
    </lineage>
</organism>
<geneLocation type="mitochondrion" evidence="1"/>
<evidence type="ECO:0000313" key="1">
    <source>
        <dbReference type="EMBL" id="QTK21685.1"/>
    </source>
</evidence>
<dbReference type="GeneID" id="70637900"/>
<dbReference type="EMBL" id="MW435847">
    <property type="protein sequence ID" value="QTK21685.1"/>
    <property type="molecule type" value="Genomic_DNA"/>
</dbReference>
<dbReference type="AlphaFoldDB" id="A0A8A6W3U2"/>
<keyword evidence="1" id="KW-0687">Ribonucleoprotein</keyword>
<dbReference type="GO" id="GO:0005840">
    <property type="term" value="C:ribosome"/>
    <property type="evidence" value="ECO:0007669"/>
    <property type="project" value="UniProtKB-KW"/>
</dbReference>
<dbReference type="RefSeq" id="YP_010248490.1">
    <property type="nucleotide sequence ID" value="NC_060315.1"/>
</dbReference>
<keyword evidence="1" id="KW-0689">Ribosomal protein</keyword>
<sequence>MKKLLKKDKILRKNLSNKKIFKRILLSLSKNPKIKTSTIWNINFSISTILSKFSSSRVKNCCFFTGKSLSLNLKLKVSRIFFLKTAKKLEFYGFRKLIW</sequence>
<reference evidence="1" key="1">
    <citation type="submission" date="2021-01" db="EMBL/GenBank/DDBJ databases">
        <authorList>
            <person name="Huang H."/>
            <person name="Chen N."/>
        </authorList>
    </citation>
    <scope>NUCLEOTIDE SEQUENCE</scope>
</reference>
<gene>
    <name evidence="1" type="primary">rps14</name>
</gene>
<dbReference type="Gene3D" id="1.10.287.1480">
    <property type="match status" value="1"/>
</dbReference>